<reference evidence="4" key="1">
    <citation type="submission" date="2022-08" db="UniProtKB">
        <authorList>
            <consortium name="EnsemblMetazoa"/>
        </authorList>
    </citation>
    <scope>IDENTIFICATION</scope>
    <source>
        <strain evidence="4">05x7-T-G4-1.051#20</strain>
    </source>
</reference>
<sequence>MSTADLDEKQQTVTRWIVEYAVFVVWNDFVKHKTVDRNNNRDLIQWIAGQIITGKREIQQSYLMSLLCRLNDGRNYMIRYNEDSILTVLEDAAEVLQILIKDIKPPLYKEGQDFLKAMRQEAVYVCCRANNFDDAKEVFNRQFSSSADKGAEDKEHNKQEIQKMLKTKNPQHHLLTSHEYDDFLLKAQNFLKHFVNTGKPSLLKMAESRQDHTTADPICRDKRVNLGSLMKVCDEMGVSKESSWPNFMEQRALKEHLQQVNQEKKKQSNTNINANAASTPTKECSPKKRKHAAVDESRMDTSLASRVQENSNLNPYVILNAELPQLQTKINEKSPTKSLPSPGKLRNPWLEAEVNEFYQAVQIFGIGNWSRIKNAMRTYRTNVQLKDKWRTILKTGEINRLKKLFGDVKK</sequence>
<evidence type="ECO:0000259" key="3">
    <source>
        <dbReference type="PROSITE" id="PS51294"/>
    </source>
</evidence>
<dbReference type="PROSITE" id="PS51294">
    <property type="entry name" value="HTH_MYB"/>
    <property type="match status" value="1"/>
</dbReference>
<dbReference type="PANTHER" id="PTHR46833:SF1">
    <property type="entry name" value="TELOMERIC REPEAT-BINDING FACTOR 2"/>
    <property type="match status" value="1"/>
</dbReference>
<dbReference type="EnsemblMetazoa" id="G6321.1">
    <property type="protein sequence ID" value="G6321.1:cds"/>
    <property type="gene ID" value="G6321"/>
</dbReference>
<accession>A0A8W8NIC2</accession>
<evidence type="ECO:0008006" key="6">
    <source>
        <dbReference type="Google" id="ProtNLM"/>
    </source>
</evidence>
<dbReference type="OMA" id="HMENRYF"/>
<dbReference type="GO" id="GO:0000781">
    <property type="term" value="C:chromosome, telomeric region"/>
    <property type="evidence" value="ECO:0007669"/>
    <property type="project" value="InterPro"/>
</dbReference>
<evidence type="ECO:0000313" key="4">
    <source>
        <dbReference type="EnsemblMetazoa" id="G6321.1:cds"/>
    </source>
</evidence>
<feature type="compositionally biased region" description="Low complexity" evidence="1">
    <location>
        <begin position="268"/>
        <end position="279"/>
    </location>
</feature>
<dbReference type="SUPFAM" id="SSF46689">
    <property type="entry name" value="Homeodomain-like"/>
    <property type="match status" value="1"/>
</dbReference>
<keyword evidence="5" id="KW-1185">Reference proteome</keyword>
<feature type="domain" description="HTH myb-type" evidence="3">
    <location>
        <begin position="341"/>
        <end position="397"/>
    </location>
</feature>
<dbReference type="Proteomes" id="UP000005408">
    <property type="component" value="Unassembled WGS sequence"/>
</dbReference>
<evidence type="ECO:0000259" key="2">
    <source>
        <dbReference type="PROSITE" id="PS50090"/>
    </source>
</evidence>
<evidence type="ECO:0000313" key="5">
    <source>
        <dbReference type="Proteomes" id="UP000005408"/>
    </source>
</evidence>
<dbReference type="Gene3D" id="1.25.40.210">
    <property type="entry name" value="Telomere repeat-binding factor, dimerisation domain"/>
    <property type="match status" value="1"/>
</dbReference>
<dbReference type="CDD" id="cd11660">
    <property type="entry name" value="SANT_TRF"/>
    <property type="match status" value="1"/>
</dbReference>
<dbReference type="InterPro" id="IPR017930">
    <property type="entry name" value="Myb_dom"/>
</dbReference>
<name>A0A8W8NIC2_MAGGI</name>
<dbReference type="EnsemblMetazoa" id="G6321.4">
    <property type="protein sequence ID" value="G6321.4:cds"/>
    <property type="gene ID" value="G6321"/>
</dbReference>
<feature type="region of interest" description="Disordered" evidence="1">
    <location>
        <begin position="263"/>
        <end position="300"/>
    </location>
</feature>
<dbReference type="GO" id="GO:0031848">
    <property type="term" value="P:protection from non-homologous end joining at telomere"/>
    <property type="evidence" value="ECO:0007669"/>
    <property type="project" value="InterPro"/>
</dbReference>
<dbReference type="InterPro" id="IPR001005">
    <property type="entry name" value="SANT/Myb"/>
</dbReference>
<dbReference type="Pfam" id="PF00249">
    <property type="entry name" value="Myb_DNA-binding"/>
    <property type="match status" value="1"/>
</dbReference>
<dbReference type="Gene3D" id="1.10.246.220">
    <property type="match status" value="1"/>
</dbReference>
<dbReference type="PANTHER" id="PTHR46833">
    <property type="entry name" value="TELOMERIC REPEAT-BINDING FACTOR 2 TERF2"/>
    <property type="match status" value="1"/>
</dbReference>
<proteinExistence type="predicted"/>
<dbReference type="GO" id="GO:0005634">
    <property type="term" value="C:nucleus"/>
    <property type="evidence" value="ECO:0007669"/>
    <property type="project" value="InterPro"/>
</dbReference>
<dbReference type="AlphaFoldDB" id="A0A8W8NIC2"/>
<dbReference type="InterPro" id="IPR036507">
    <property type="entry name" value="Telomere_rpt-bd_fac_dimer_sf"/>
</dbReference>
<dbReference type="PROSITE" id="PS50090">
    <property type="entry name" value="MYB_LIKE"/>
    <property type="match status" value="1"/>
</dbReference>
<dbReference type="InterPro" id="IPR030657">
    <property type="entry name" value="TERF2"/>
</dbReference>
<dbReference type="GO" id="GO:0042162">
    <property type="term" value="F:telomeric DNA binding"/>
    <property type="evidence" value="ECO:0007669"/>
    <property type="project" value="InterPro"/>
</dbReference>
<organism evidence="4 5">
    <name type="scientific">Magallana gigas</name>
    <name type="common">Pacific oyster</name>
    <name type="synonym">Crassostrea gigas</name>
    <dbReference type="NCBI Taxonomy" id="29159"/>
    <lineage>
        <taxon>Eukaryota</taxon>
        <taxon>Metazoa</taxon>
        <taxon>Spiralia</taxon>
        <taxon>Lophotrochozoa</taxon>
        <taxon>Mollusca</taxon>
        <taxon>Bivalvia</taxon>
        <taxon>Autobranchia</taxon>
        <taxon>Pteriomorphia</taxon>
        <taxon>Ostreida</taxon>
        <taxon>Ostreoidea</taxon>
        <taxon>Ostreidae</taxon>
        <taxon>Magallana</taxon>
    </lineage>
</organism>
<protein>
    <recommendedName>
        <fullName evidence="6">Telomeric repeat-binding factor 1</fullName>
    </recommendedName>
</protein>
<evidence type="ECO:0000256" key="1">
    <source>
        <dbReference type="SAM" id="MobiDB-lite"/>
    </source>
</evidence>
<dbReference type="SUPFAM" id="SSF63600">
    <property type="entry name" value="Telomeric repeat binding factor (TRF) dimerisation domain"/>
    <property type="match status" value="1"/>
</dbReference>
<dbReference type="OrthoDB" id="608866at2759"/>
<feature type="domain" description="Myb-like" evidence="2">
    <location>
        <begin position="341"/>
        <end position="393"/>
    </location>
</feature>
<dbReference type="InterPro" id="IPR009057">
    <property type="entry name" value="Homeodomain-like_sf"/>
</dbReference>
<dbReference type="SMART" id="SM00717">
    <property type="entry name" value="SANT"/>
    <property type="match status" value="1"/>
</dbReference>